<feature type="compositionally biased region" description="Polar residues" evidence="1">
    <location>
        <begin position="414"/>
        <end position="431"/>
    </location>
</feature>
<feature type="compositionally biased region" description="Polar residues" evidence="1">
    <location>
        <begin position="648"/>
        <end position="661"/>
    </location>
</feature>
<feature type="compositionally biased region" description="Polar residues" evidence="1">
    <location>
        <begin position="611"/>
        <end position="623"/>
    </location>
</feature>
<sequence length="984" mass="113481">MVFTSNLSIINARQTLQNWQDNFNAPFHIKLHGIYYEQHFLQMQRSLRFYEKNVYILNQKALRIQHWFFKTLSRLPLQQKKSTVTQMKTSSLQNTDITQTRSSSPEPQVIQVRKKSPYKNITVVGSSPDKIQYERVEQSLNHDVVFQTKVVQKQPRRKNQHQDEVSNSNTISSIIENNQSLSQHQQQLAQPEGKLRNLKIQQQSFMKRQQQDKDSVKYAMNQNHQTIGSFIKTEPTSSFTNASSSHNSISMFKKSTLDSNFQAESFNESNGTQMNVNEFKRVRTVAEKKKDQIKPYKKDEIRAEDTLNKIDKLLQTTENLTNLRKLLGESQLNSSKSTKIIVNKDETQQASGHSIPIKTTINTQTLSSKLSIIKSPSNQICLKKPIIALANQQEVQIQKQKSVKVLQQVIPNTNYNSENTNRSNRQSNQMKSNEKSIKEQKEKTESRLEKYKNQTPRTGSNQKAAGSTLNSHRSNNKKNSPQVNQTSIKHSPSPTQKLERKYSEPGKLTMSRQSSELKMRLQNVESRVHQETKSIKAKYGSRTHSNDISVTQKGKFRTPSSSPPKNQAQLKKEEKEQMKKCFSQTIIENKSKQQQISRNQQQHYQTEIEPQKTTELVQFTKRLSSQHSQSSDSFTKNQRRPRSERQKSQSIEQPNQSQNEDSIIQQLQPPQPTLTNYVQLPQILYEWNMNSIIFEEQNEFSESKEMKSIEIMANLRINLASQDIPSKKIDFYQSINNNNHQESTPVNQDHTPQHFDILSSTHERRLTGNGNEENKSSKLFNESIHFYSEMNQEGLDNEEETPHKYTSPQISNIQFIQSPSQVSDNTLNVYDLEKPIDQNKQLAPTPKPNQRNDFVLDYQTDSIFKQDSNYSQSNADNDLDKYMFSPSLSQSDTDQNSKQRQKEFKRLQQAKPDGLRHSNNRSAAQTVKNLLQSGALSSALSPVKNDGQQRIVEIKQLDDESESENSKGEDSFGACNNKLVYIFN</sequence>
<dbReference type="Proteomes" id="UP000039865">
    <property type="component" value="Unassembled WGS sequence"/>
</dbReference>
<feature type="compositionally biased region" description="Low complexity" evidence="1">
    <location>
        <begin position="593"/>
        <end position="605"/>
    </location>
</feature>
<feature type="region of interest" description="Disordered" evidence="1">
    <location>
        <begin position="87"/>
        <end position="111"/>
    </location>
</feature>
<name>A0A078ATY5_STYLE</name>
<keyword evidence="3" id="KW-1185">Reference proteome</keyword>
<feature type="compositionally biased region" description="Polar residues" evidence="1">
    <location>
        <begin position="865"/>
        <end position="876"/>
    </location>
</feature>
<accession>A0A078ATY5</accession>
<feature type="compositionally biased region" description="Basic and acidic residues" evidence="1">
    <location>
        <begin position="570"/>
        <end position="579"/>
    </location>
</feature>
<organism evidence="2 3">
    <name type="scientific">Stylonychia lemnae</name>
    <name type="common">Ciliate</name>
    <dbReference type="NCBI Taxonomy" id="5949"/>
    <lineage>
        <taxon>Eukaryota</taxon>
        <taxon>Sar</taxon>
        <taxon>Alveolata</taxon>
        <taxon>Ciliophora</taxon>
        <taxon>Intramacronucleata</taxon>
        <taxon>Spirotrichea</taxon>
        <taxon>Stichotrichia</taxon>
        <taxon>Sporadotrichida</taxon>
        <taxon>Oxytrichidae</taxon>
        <taxon>Stylonychinae</taxon>
        <taxon>Stylonychia</taxon>
    </lineage>
</organism>
<evidence type="ECO:0000256" key="1">
    <source>
        <dbReference type="SAM" id="MobiDB-lite"/>
    </source>
</evidence>
<feature type="compositionally biased region" description="Polar residues" evidence="1">
    <location>
        <begin position="453"/>
        <end position="496"/>
    </location>
</feature>
<feature type="compositionally biased region" description="Basic and acidic residues" evidence="1">
    <location>
        <begin position="432"/>
        <end position="452"/>
    </location>
</feature>
<evidence type="ECO:0000313" key="2">
    <source>
        <dbReference type="EMBL" id="CDW85870.1"/>
    </source>
</evidence>
<dbReference type="EMBL" id="CCKQ01014117">
    <property type="protein sequence ID" value="CDW85870.1"/>
    <property type="molecule type" value="Genomic_DNA"/>
</dbReference>
<dbReference type="OMA" id="IINARQT"/>
<evidence type="ECO:0000313" key="3">
    <source>
        <dbReference type="Proteomes" id="UP000039865"/>
    </source>
</evidence>
<feature type="region of interest" description="Disordered" evidence="1">
    <location>
        <begin position="938"/>
        <end position="976"/>
    </location>
</feature>
<feature type="region of interest" description="Disordered" evidence="1">
    <location>
        <begin position="865"/>
        <end position="903"/>
    </location>
</feature>
<feature type="compositionally biased region" description="Polar residues" evidence="1">
    <location>
        <begin position="87"/>
        <end position="106"/>
    </location>
</feature>
<gene>
    <name evidence="2" type="primary">Contig9181.g9825</name>
    <name evidence="2" type="ORF">STYLEM_14959</name>
</gene>
<feature type="compositionally biased region" description="Basic and acidic residues" evidence="1">
    <location>
        <begin position="952"/>
        <end position="970"/>
    </location>
</feature>
<feature type="compositionally biased region" description="Polar residues" evidence="1">
    <location>
        <begin position="542"/>
        <end position="564"/>
    </location>
</feature>
<reference evidence="2 3" key="1">
    <citation type="submission" date="2014-06" db="EMBL/GenBank/DDBJ databases">
        <authorList>
            <person name="Swart Estienne"/>
        </authorList>
    </citation>
    <scope>NUCLEOTIDE SEQUENCE [LARGE SCALE GENOMIC DNA]</scope>
    <source>
        <strain evidence="2 3">130c</strain>
    </source>
</reference>
<dbReference type="AlphaFoldDB" id="A0A078ATY5"/>
<dbReference type="InParanoid" id="A0A078ATY5"/>
<protein>
    <submittedName>
        <fullName evidence="2">Uncharacterized protein</fullName>
    </submittedName>
</protein>
<feature type="region of interest" description="Disordered" evidence="1">
    <location>
        <begin position="414"/>
        <end position="661"/>
    </location>
</feature>
<proteinExistence type="predicted"/>